<dbReference type="EMBL" id="AQHR01000126">
    <property type="protein sequence ID" value="EON74696.1"/>
    <property type="molecule type" value="Genomic_DNA"/>
</dbReference>
<accession>R7ZKR9</accession>
<dbReference type="PATRIC" id="fig|1288963.3.peg.4795"/>
<dbReference type="STRING" id="1232681.ADIS_4807"/>
<protein>
    <recommendedName>
        <fullName evidence="1">HTH psq-type domain-containing protein</fullName>
    </recommendedName>
</protein>
<name>R7ZKR9_9BACT</name>
<dbReference type="Pfam" id="PF04218">
    <property type="entry name" value="CENP-B_N"/>
    <property type="match status" value="1"/>
</dbReference>
<keyword evidence="3" id="KW-1185">Reference proteome</keyword>
<dbReference type="RefSeq" id="WP_010856918.1">
    <property type="nucleotide sequence ID" value="NZ_AQHR01000126.1"/>
</dbReference>
<proteinExistence type="predicted"/>
<evidence type="ECO:0000259" key="1">
    <source>
        <dbReference type="Pfam" id="PF04218"/>
    </source>
</evidence>
<dbReference type="OrthoDB" id="1163801at2"/>
<dbReference type="AlphaFoldDB" id="R7ZKR9"/>
<organism evidence="2 3">
    <name type="scientific">Lunatimonas lonarensis</name>
    <dbReference type="NCBI Taxonomy" id="1232681"/>
    <lineage>
        <taxon>Bacteria</taxon>
        <taxon>Pseudomonadati</taxon>
        <taxon>Bacteroidota</taxon>
        <taxon>Cytophagia</taxon>
        <taxon>Cytophagales</taxon>
        <taxon>Cyclobacteriaceae</taxon>
    </lineage>
</organism>
<feature type="domain" description="HTH psq-type" evidence="1">
    <location>
        <begin position="11"/>
        <end position="45"/>
    </location>
</feature>
<comment type="caution">
    <text evidence="2">The sequence shown here is derived from an EMBL/GenBank/DDBJ whole genome shotgun (WGS) entry which is preliminary data.</text>
</comment>
<evidence type="ECO:0000313" key="3">
    <source>
        <dbReference type="Proteomes" id="UP000013909"/>
    </source>
</evidence>
<gene>
    <name evidence="2" type="ORF">ADIS_4807</name>
</gene>
<sequence>MAGLKYYERTLRLIELIEKGKTGSPKDLARKFGVTERTVYNILDSVKLTFRRKIVYSERDRSYMFEDNATVN</sequence>
<reference evidence="2 3" key="1">
    <citation type="submission" date="2013-02" db="EMBL/GenBank/DDBJ databases">
        <title>A novel strain isolated from Lonar lake, Maharashtra, India.</title>
        <authorList>
            <person name="Singh A."/>
        </authorList>
    </citation>
    <scope>NUCLEOTIDE SEQUENCE [LARGE SCALE GENOMIC DNA]</scope>
    <source>
        <strain evidence="2 3">AK24</strain>
    </source>
</reference>
<dbReference type="InterPro" id="IPR007889">
    <property type="entry name" value="HTH_Psq"/>
</dbReference>
<dbReference type="Gene3D" id="1.10.10.60">
    <property type="entry name" value="Homeodomain-like"/>
    <property type="match status" value="1"/>
</dbReference>
<dbReference type="Proteomes" id="UP000013909">
    <property type="component" value="Unassembled WGS sequence"/>
</dbReference>
<evidence type="ECO:0000313" key="2">
    <source>
        <dbReference type="EMBL" id="EON74696.1"/>
    </source>
</evidence>